<keyword evidence="6" id="KW-0498">Mitosis</keyword>
<dbReference type="EMBL" id="JAHRIN010016874">
    <property type="protein sequence ID" value="MEQ2196428.1"/>
    <property type="molecule type" value="Genomic_DNA"/>
</dbReference>
<evidence type="ECO:0000313" key="11">
    <source>
        <dbReference type="EMBL" id="MEQ2196428.1"/>
    </source>
</evidence>
<comment type="caution">
    <text evidence="11">The sequence shown here is derived from an EMBL/GenBank/DDBJ whole genome shotgun (WGS) entry which is preliminary data.</text>
</comment>
<keyword evidence="12" id="KW-1185">Reference proteome</keyword>
<evidence type="ECO:0000256" key="8">
    <source>
        <dbReference type="ARBA" id="ARBA00023212"/>
    </source>
</evidence>
<evidence type="ECO:0000256" key="9">
    <source>
        <dbReference type="ARBA" id="ARBA00023306"/>
    </source>
</evidence>
<evidence type="ECO:0000256" key="10">
    <source>
        <dbReference type="ARBA" id="ARBA00030722"/>
    </source>
</evidence>
<keyword evidence="9" id="KW-0131">Cell cycle</keyword>
<keyword evidence="8" id="KW-0206">Cytoskeleton</keyword>
<proteinExistence type="predicted"/>
<evidence type="ECO:0000256" key="5">
    <source>
        <dbReference type="ARBA" id="ARBA00022618"/>
    </source>
</evidence>
<keyword evidence="7" id="KW-0175">Coiled coil</keyword>
<organism evidence="11 12">
    <name type="scientific">Xenoophorus captivus</name>
    <dbReference type="NCBI Taxonomy" id="1517983"/>
    <lineage>
        <taxon>Eukaryota</taxon>
        <taxon>Metazoa</taxon>
        <taxon>Chordata</taxon>
        <taxon>Craniata</taxon>
        <taxon>Vertebrata</taxon>
        <taxon>Euteleostomi</taxon>
        <taxon>Actinopterygii</taxon>
        <taxon>Neopterygii</taxon>
        <taxon>Teleostei</taxon>
        <taxon>Neoteleostei</taxon>
        <taxon>Acanthomorphata</taxon>
        <taxon>Ovalentaria</taxon>
        <taxon>Atherinomorphae</taxon>
        <taxon>Cyprinodontiformes</taxon>
        <taxon>Goodeidae</taxon>
        <taxon>Xenoophorus</taxon>
    </lineage>
</organism>
<dbReference type="InterPro" id="IPR031387">
    <property type="entry name" value="SPICE1"/>
</dbReference>
<comment type="subcellular location">
    <subcellularLocation>
        <location evidence="1">Cytoplasm</location>
        <location evidence="1">Cytoskeleton</location>
        <location evidence="1">Microtubule organizing center</location>
        <location evidence="1">Centrosome</location>
        <location evidence="1">Centriole</location>
    </subcellularLocation>
    <subcellularLocation>
        <location evidence="2">Cytoplasm</location>
        <location evidence="2">Cytoskeleton</location>
        <location evidence="2">Spindle</location>
    </subcellularLocation>
</comment>
<feature type="non-terminal residue" evidence="11">
    <location>
        <position position="1"/>
    </location>
</feature>
<dbReference type="PANTHER" id="PTHR31167:SF3">
    <property type="entry name" value="SPINDLE AND CENTRIOLE-ASSOCIATED PROTEIN 1"/>
    <property type="match status" value="1"/>
</dbReference>
<dbReference type="Proteomes" id="UP001434883">
    <property type="component" value="Unassembled WGS sequence"/>
</dbReference>
<reference evidence="11 12" key="1">
    <citation type="submission" date="2021-06" db="EMBL/GenBank/DDBJ databases">
        <authorList>
            <person name="Palmer J.M."/>
        </authorList>
    </citation>
    <scope>NUCLEOTIDE SEQUENCE [LARGE SCALE GENOMIC DNA]</scope>
    <source>
        <strain evidence="11 12">XC_2019</strain>
        <tissue evidence="11">Muscle</tissue>
    </source>
</reference>
<sequence>KNNLQTSLFEEGSSSSLSVEQRLLELNRQSAAARSRLLELIEQQKQSISVRVSPSVSPILPPAISANTEGTLGKRSFLSHSLYRVKKAFYFQLEYRAQRRRCCYLKESLGRIDGEWLS</sequence>
<evidence type="ECO:0000256" key="1">
    <source>
        <dbReference type="ARBA" id="ARBA00004114"/>
    </source>
</evidence>
<dbReference type="PANTHER" id="PTHR31167">
    <property type="entry name" value="SPINDLE AND CENTRIOLE ASSOCIATED PROTEIN 1 SPICE1"/>
    <property type="match status" value="1"/>
</dbReference>
<evidence type="ECO:0000256" key="3">
    <source>
        <dbReference type="ARBA" id="ARBA00018313"/>
    </source>
</evidence>
<evidence type="ECO:0000256" key="2">
    <source>
        <dbReference type="ARBA" id="ARBA00004186"/>
    </source>
</evidence>
<evidence type="ECO:0000256" key="6">
    <source>
        <dbReference type="ARBA" id="ARBA00022776"/>
    </source>
</evidence>
<protein>
    <recommendedName>
        <fullName evidence="3">Spindle and centriole-associated protein 1</fullName>
    </recommendedName>
    <alternativeName>
        <fullName evidence="10">Coiled-coil domain-containing protein 52</fullName>
    </alternativeName>
</protein>
<keyword evidence="5" id="KW-0132">Cell division</keyword>
<gene>
    <name evidence="11" type="ORF">XENOCAPTIV_027032</name>
</gene>
<evidence type="ECO:0000313" key="12">
    <source>
        <dbReference type="Proteomes" id="UP001434883"/>
    </source>
</evidence>
<evidence type="ECO:0000256" key="4">
    <source>
        <dbReference type="ARBA" id="ARBA00022490"/>
    </source>
</evidence>
<keyword evidence="4" id="KW-0963">Cytoplasm</keyword>
<accession>A0ABV0QKR6</accession>
<name>A0ABV0QKR6_9TELE</name>
<evidence type="ECO:0000256" key="7">
    <source>
        <dbReference type="ARBA" id="ARBA00023054"/>
    </source>
</evidence>